<dbReference type="InterPro" id="IPR000014">
    <property type="entry name" value="PAS"/>
</dbReference>
<dbReference type="GO" id="GO:0000155">
    <property type="term" value="F:phosphorelay sensor kinase activity"/>
    <property type="evidence" value="ECO:0007669"/>
    <property type="project" value="InterPro"/>
</dbReference>
<dbReference type="Pfam" id="PF00512">
    <property type="entry name" value="HisKA"/>
    <property type="match status" value="1"/>
</dbReference>
<dbReference type="InterPro" id="IPR036097">
    <property type="entry name" value="HisK_dim/P_sf"/>
</dbReference>
<dbReference type="EMBL" id="QLMC01000001">
    <property type="protein sequence ID" value="RAK02339.1"/>
    <property type="molecule type" value="Genomic_DNA"/>
</dbReference>
<keyword evidence="7" id="KW-0175">Coiled coil</keyword>
<dbReference type="Gene3D" id="3.30.565.10">
    <property type="entry name" value="Histidine kinase-like ATPase, C-terminal domain"/>
    <property type="match status" value="1"/>
</dbReference>
<evidence type="ECO:0000256" key="7">
    <source>
        <dbReference type="SAM" id="Coils"/>
    </source>
</evidence>
<dbReference type="RefSeq" id="WP_111626547.1">
    <property type="nucleotide sequence ID" value="NZ_QLMC01000001.1"/>
</dbReference>
<accession>A0A327X6P2</accession>
<protein>
    <recommendedName>
        <fullName evidence="2">histidine kinase</fullName>
        <ecNumber evidence="2">2.7.13.3</ecNumber>
    </recommendedName>
</protein>
<evidence type="ECO:0000256" key="5">
    <source>
        <dbReference type="ARBA" id="ARBA00022777"/>
    </source>
</evidence>
<feature type="domain" description="PAS" evidence="9">
    <location>
        <begin position="2"/>
        <end position="71"/>
    </location>
</feature>
<dbReference type="SUPFAM" id="SSF55874">
    <property type="entry name" value="ATPase domain of HSP90 chaperone/DNA topoisomerase II/histidine kinase"/>
    <property type="match status" value="1"/>
</dbReference>
<dbReference type="SMART" id="SM00387">
    <property type="entry name" value="HATPase_c"/>
    <property type="match status" value="1"/>
</dbReference>
<dbReference type="Pfam" id="PF13426">
    <property type="entry name" value="PAS_9"/>
    <property type="match status" value="1"/>
</dbReference>
<dbReference type="InterPro" id="IPR035965">
    <property type="entry name" value="PAS-like_dom_sf"/>
</dbReference>
<dbReference type="SUPFAM" id="SSF47384">
    <property type="entry name" value="Homodimeric domain of signal transducing histidine kinase"/>
    <property type="match status" value="1"/>
</dbReference>
<organism evidence="10 11">
    <name type="scientific">Larkinella arboricola</name>
    <dbReference type="NCBI Taxonomy" id="643671"/>
    <lineage>
        <taxon>Bacteria</taxon>
        <taxon>Pseudomonadati</taxon>
        <taxon>Bacteroidota</taxon>
        <taxon>Cytophagia</taxon>
        <taxon>Cytophagales</taxon>
        <taxon>Spirosomataceae</taxon>
        <taxon>Larkinella</taxon>
    </lineage>
</organism>
<keyword evidence="5" id="KW-0418">Kinase</keyword>
<comment type="caution">
    <text evidence="10">The sequence shown here is derived from an EMBL/GenBank/DDBJ whole genome shotgun (WGS) entry which is preliminary data.</text>
</comment>
<dbReference type="InterPro" id="IPR004358">
    <property type="entry name" value="Sig_transdc_His_kin-like_C"/>
</dbReference>
<dbReference type="PANTHER" id="PTHR43711">
    <property type="entry name" value="TWO-COMPONENT HISTIDINE KINASE"/>
    <property type="match status" value="1"/>
</dbReference>
<keyword evidence="11" id="KW-1185">Reference proteome</keyword>
<name>A0A327X6P2_LARAB</name>
<dbReference type="CDD" id="cd00075">
    <property type="entry name" value="HATPase"/>
    <property type="match status" value="1"/>
</dbReference>
<dbReference type="Proteomes" id="UP000248790">
    <property type="component" value="Unassembled WGS sequence"/>
</dbReference>
<keyword evidence="3" id="KW-0597">Phosphoprotein</keyword>
<feature type="coiled-coil region" evidence="7">
    <location>
        <begin position="121"/>
        <end position="177"/>
    </location>
</feature>
<proteinExistence type="predicted"/>
<dbReference type="InterPro" id="IPR050736">
    <property type="entry name" value="Sensor_HK_Regulatory"/>
</dbReference>
<dbReference type="CDD" id="cd00130">
    <property type="entry name" value="PAS"/>
    <property type="match status" value="1"/>
</dbReference>
<dbReference type="InterPro" id="IPR005467">
    <property type="entry name" value="His_kinase_dom"/>
</dbReference>
<evidence type="ECO:0000256" key="3">
    <source>
        <dbReference type="ARBA" id="ARBA00022553"/>
    </source>
</evidence>
<dbReference type="OrthoDB" id="9808408at2"/>
<sequence length="406" mass="45981">MITNLFPAVFANATIGIILSDSHGRMISVSQFAQKLFGYTEAEMVGQTIEMLVPETLINLHKNLRKSFNDHPEVRPMGHGRGDLYAKRKDGSLFPAEISLSYFHQDQVLYIVAYIIDKTYKVEAERALIEQKNRIEQLNAELEQKVADRTNALMVTLHQLELSKDELSKALATERELGELKSRFVSMASHEFRTPLSAILTSADLLNKYTTTEQQEKRNRHIQRIKASVNHLNDILEEFLSVGKLEEGKIEASYSLFDLSDLVTSIVADIQGMLKPGQTIQLEQDCPGKVWLDKSLIRKIVVNLLSNAIKYSDENKPIRLTTWCRDEGVRISIQDQGIGMSEDDQKHLFERFYRAKNATAIQGTGLGLHIVAQYLALLNGTIDFRSQLNQGTTVTISFRYENNPAH</sequence>
<comment type="catalytic activity">
    <reaction evidence="1">
        <text>ATP + protein L-histidine = ADP + protein N-phospho-L-histidine.</text>
        <dbReference type="EC" id="2.7.13.3"/>
    </reaction>
</comment>
<evidence type="ECO:0000256" key="1">
    <source>
        <dbReference type="ARBA" id="ARBA00000085"/>
    </source>
</evidence>
<evidence type="ECO:0000313" key="11">
    <source>
        <dbReference type="Proteomes" id="UP000248790"/>
    </source>
</evidence>
<feature type="domain" description="Histidine kinase" evidence="8">
    <location>
        <begin position="187"/>
        <end position="402"/>
    </location>
</feature>
<dbReference type="FunFam" id="3.30.565.10:FF:000006">
    <property type="entry name" value="Sensor histidine kinase WalK"/>
    <property type="match status" value="1"/>
</dbReference>
<evidence type="ECO:0000259" key="9">
    <source>
        <dbReference type="PROSITE" id="PS50112"/>
    </source>
</evidence>
<dbReference type="InterPro" id="IPR036890">
    <property type="entry name" value="HATPase_C_sf"/>
</dbReference>
<dbReference type="NCBIfam" id="TIGR00229">
    <property type="entry name" value="sensory_box"/>
    <property type="match status" value="1"/>
</dbReference>
<keyword evidence="6" id="KW-0902">Two-component regulatory system</keyword>
<evidence type="ECO:0000256" key="2">
    <source>
        <dbReference type="ARBA" id="ARBA00012438"/>
    </source>
</evidence>
<dbReference type="InterPro" id="IPR003661">
    <property type="entry name" value="HisK_dim/P_dom"/>
</dbReference>
<dbReference type="InterPro" id="IPR003594">
    <property type="entry name" value="HATPase_dom"/>
</dbReference>
<evidence type="ECO:0000256" key="6">
    <source>
        <dbReference type="ARBA" id="ARBA00023012"/>
    </source>
</evidence>
<evidence type="ECO:0000259" key="8">
    <source>
        <dbReference type="PROSITE" id="PS50109"/>
    </source>
</evidence>
<evidence type="ECO:0000256" key="4">
    <source>
        <dbReference type="ARBA" id="ARBA00022679"/>
    </source>
</evidence>
<dbReference type="Gene3D" id="3.30.450.20">
    <property type="entry name" value="PAS domain"/>
    <property type="match status" value="1"/>
</dbReference>
<gene>
    <name evidence="10" type="ORF">LX87_00459</name>
</gene>
<dbReference type="SMART" id="SM00091">
    <property type="entry name" value="PAS"/>
    <property type="match status" value="1"/>
</dbReference>
<dbReference type="SMART" id="SM00388">
    <property type="entry name" value="HisKA"/>
    <property type="match status" value="1"/>
</dbReference>
<dbReference type="SUPFAM" id="SSF55785">
    <property type="entry name" value="PYP-like sensor domain (PAS domain)"/>
    <property type="match status" value="1"/>
</dbReference>
<evidence type="ECO:0000313" key="10">
    <source>
        <dbReference type="EMBL" id="RAK02339.1"/>
    </source>
</evidence>
<keyword evidence="4" id="KW-0808">Transferase</keyword>
<dbReference type="Pfam" id="PF02518">
    <property type="entry name" value="HATPase_c"/>
    <property type="match status" value="1"/>
</dbReference>
<dbReference type="AlphaFoldDB" id="A0A327X6P2"/>
<dbReference type="PANTHER" id="PTHR43711:SF26">
    <property type="entry name" value="SENSOR HISTIDINE KINASE RCSC"/>
    <property type="match status" value="1"/>
</dbReference>
<dbReference type="PROSITE" id="PS50109">
    <property type="entry name" value="HIS_KIN"/>
    <property type="match status" value="1"/>
</dbReference>
<reference evidence="10 11" key="1">
    <citation type="submission" date="2018-06" db="EMBL/GenBank/DDBJ databases">
        <title>Genomic Encyclopedia of Archaeal and Bacterial Type Strains, Phase II (KMG-II): from individual species to whole genera.</title>
        <authorList>
            <person name="Goeker M."/>
        </authorList>
    </citation>
    <scope>NUCLEOTIDE SEQUENCE [LARGE SCALE GENOMIC DNA]</scope>
    <source>
        <strain evidence="10 11">DSM 21851</strain>
    </source>
</reference>
<dbReference type="Gene3D" id="1.10.287.130">
    <property type="match status" value="1"/>
</dbReference>
<dbReference type="CDD" id="cd00082">
    <property type="entry name" value="HisKA"/>
    <property type="match status" value="1"/>
</dbReference>
<dbReference type="PRINTS" id="PR00344">
    <property type="entry name" value="BCTRLSENSOR"/>
</dbReference>
<dbReference type="PROSITE" id="PS50112">
    <property type="entry name" value="PAS"/>
    <property type="match status" value="1"/>
</dbReference>
<dbReference type="EC" id="2.7.13.3" evidence="2"/>